<organism evidence="2 3">
    <name type="scientific">[Mycobacterium] burgundiense</name>
    <dbReference type="NCBI Taxonomy" id="3064286"/>
    <lineage>
        <taxon>Bacteria</taxon>
        <taxon>Bacillati</taxon>
        <taxon>Actinomycetota</taxon>
        <taxon>Actinomycetes</taxon>
        <taxon>Mycobacteriales</taxon>
        <taxon>Mycobacteriaceae</taxon>
        <taxon>Mycolicibacterium</taxon>
    </lineage>
</organism>
<feature type="domain" description="SnoaL-like" evidence="1">
    <location>
        <begin position="9"/>
        <end position="94"/>
    </location>
</feature>
<dbReference type="EMBL" id="OY726397">
    <property type="protein sequence ID" value="CAJ1509506.1"/>
    <property type="molecule type" value="Genomic_DNA"/>
</dbReference>
<accession>A0ABM9M3B9</accession>
<dbReference type="Pfam" id="PF12680">
    <property type="entry name" value="SnoaL_2"/>
    <property type="match status" value="1"/>
</dbReference>
<protein>
    <submittedName>
        <fullName evidence="2">Nuclear transport factor 2 family protein</fullName>
    </submittedName>
</protein>
<dbReference type="InterPro" id="IPR032710">
    <property type="entry name" value="NTF2-like_dom_sf"/>
</dbReference>
<dbReference type="SUPFAM" id="SSF54427">
    <property type="entry name" value="NTF2-like"/>
    <property type="match status" value="1"/>
</dbReference>
<evidence type="ECO:0000313" key="2">
    <source>
        <dbReference type="EMBL" id="CAJ1509506.1"/>
    </source>
</evidence>
<dbReference type="Proteomes" id="UP001190465">
    <property type="component" value="Chromosome"/>
</dbReference>
<name>A0ABM9M3B9_9MYCO</name>
<reference evidence="2 3" key="1">
    <citation type="submission" date="2023-08" db="EMBL/GenBank/DDBJ databases">
        <authorList>
            <person name="Folkvardsen B D."/>
            <person name="Norman A."/>
        </authorList>
    </citation>
    <scope>NUCLEOTIDE SEQUENCE [LARGE SCALE GENOMIC DNA]</scope>
    <source>
        <strain evidence="2 3">Mu0053</strain>
    </source>
</reference>
<evidence type="ECO:0000259" key="1">
    <source>
        <dbReference type="Pfam" id="PF12680"/>
    </source>
</evidence>
<proteinExistence type="predicted"/>
<evidence type="ECO:0000313" key="3">
    <source>
        <dbReference type="Proteomes" id="UP001190465"/>
    </source>
</evidence>
<dbReference type="RefSeq" id="WP_308479518.1">
    <property type="nucleotide sequence ID" value="NZ_OY726397.1"/>
</dbReference>
<gene>
    <name evidence="2" type="ORF">MU0053_004206</name>
</gene>
<dbReference type="Gene3D" id="3.10.450.50">
    <property type="match status" value="1"/>
</dbReference>
<sequence length="118" mass="12617">MTTSEFATVLAWHDALDTKDIDTLLQLSADDIDVGDAHGATQGLTALREWAQAFPTAVSVGRTYVHDGVVVVEQRFGDGGTCASAFRVVHDKVTSVFRHDDLPSALAATDLTEDDLVS</sequence>
<dbReference type="InterPro" id="IPR037401">
    <property type="entry name" value="SnoaL-like"/>
</dbReference>
<keyword evidence="3" id="KW-1185">Reference proteome</keyword>